<dbReference type="InterPro" id="IPR011650">
    <property type="entry name" value="Peptidase_M20_dimer"/>
</dbReference>
<dbReference type="AlphaFoldDB" id="A0A9D1CIY9"/>
<dbReference type="PANTHER" id="PTHR30575:SF3">
    <property type="entry name" value="PEPTIDASE M20 DIMERISATION DOMAIN-CONTAINING PROTEIN"/>
    <property type="match status" value="1"/>
</dbReference>
<sequence>MDAMERFILEVLQQQRDRIVAFARDIYRHPELSDQEHRTAQTVAQAFSSLGLRVQTGLSGTGVAARLGGGRRCVALLGELDAIRCPDHPDADPVTGAAHACGHHAQLAALYGAALALTQPAVREALGGEALFFAVPAEEKYGGKCRLLREGAFDGVDAAVTHHVHYVPERAKLLLGSMPNNGVRFSRVRVTGRAAHAAGAPHEGVNALSATTLALSAIGLQRETYRDEDGVRVHGIITRGGDAANVVPAQVELDMMVRAKNRRALEDAWEKTCRAFSAGALAMDASVQMEPLFAYAPMRYRAATAWQKEIAALLLPPGDIAEVTPAHFNPTSTDVGDLSERMPVYNFTTGGFEGALHSAAFRMVDEDTALLLPARMMALSAWRLLRQGARALEEASQGLQDGAMARET</sequence>
<evidence type="ECO:0000313" key="4">
    <source>
        <dbReference type="Proteomes" id="UP000886819"/>
    </source>
</evidence>
<dbReference type="SUPFAM" id="SSF55031">
    <property type="entry name" value="Bacterial exopeptidase dimerisation domain"/>
    <property type="match status" value="1"/>
</dbReference>
<accession>A0A9D1CIY9</accession>
<proteinExistence type="inferred from homology"/>
<dbReference type="Gene3D" id="3.40.630.10">
    <property type="entry name" value="Zn peptidases"/>
    <property type="match status" value="1"/>
</dbReference>
<protein>
    <recommendedName>
        <fullName evidence="1">Peptidase M20 domain-containing protein 2</fullName>
    </recommendedName>
</protein>
<dbReference type="InterPro" id="IPR017144">
    <property type="entry name" value="Xaa-Arg_dipeptidase"/>
</dbReference>
<dbReference type="NCBIfam" id="TIGR01891">
    <property type="entry name" value="amidohydrolases"/>
    <property type="match status" value="1"/>
</dbReference>
<dbReference type="PIRSF" id="PIRSF037226">
    <property type="entry name" value="Amidohydrolase_ACY1L2_prd"/>
    <property type="match status" value="1"/>
</dbReference>
<dbReference type="InterPro" id="IPR052030">
    <property type="entry name" value="Peptidase_M20/M20A_hydrolases"/>
</dbReference>
<dbReference type="Pfam" id="PF07687">
    <property type="entry name" value="M20_dimer"/>
    <property type="match status" value="1"/>
</dbReference>
<dbReference type="GO" id="GO:0046657">
    <property type="term" value="P:folic acid catabolic process"/>
    <property type="evidence" value="ECO:0007669"/>
    <property type="project" value="TreeGrafter"/>
</dbReference>
<evidence type="ECO:0000313" key="3">
    <source>
        <dbReference type="EMBL" id="HIQ63202.1"/>
    </source>
</evidence>
<reference evidence="3" key="2">
    <citation type="journal article" date="2021" name="PeerJ">
        <title>Extensive microbial diversity within the chicken gut microbiome revealed by metagenomics and culture.</title>
        <authorList>
            <person name="Gilroy R."/>
            <person name="Ravi A."/>
            <person name="Getino M."/>
            <person name="Pursley I."/>
            <person name="Horton D.L."/>
            <person name="Alikhan N.F."/>
            <person name="Baker D."/>
            <person name="Gharbi K."/>
            <person name="Hall N."/>
            <person name="Watson M."/>
            <person name="Adriaenssens E.M."/>
            <person name="Foster-Nyarko E."/>
            <person name="Jarju S."/>
            <person name="Secka A."/>
            <person name="Antonio M."/>
            <person name="Oren A."/>
            <person name="Chaudhuri R.R."/>
            <person name="La Ragione R."/>
            <person name="Hildebrand F."/>
            <person name="Pallen M.J."/>
        </authorList>
    </citation>
    <scope>NUCLEOTIDE SEQUENCE</scope>
    <source>
        <strain evidence="3">ChiHile30-977</strain>
    </source>
</reference>
<name>A0A9D1CIY9_9FIRM</name>
<organism evidence="3 4">
    <name type="scientific">Candidatus Avichristensenella intestinipullorum</name>
    <dbReference type="NCBI Taxonomy" id="2840693"/>
    <lineage>
        <taxon>Bacteria</taxon>
        <taxon>Bacillati</taxon>
        <taxon>Bacillota</taxon>
        <taxon>Clostridia</taxon>
        <taxon>Candidatus Avichristensenella</taxon>
    </lineage>
</organism>
<dbReference type="GO" id="GO:0071713">
    <property type="term" value="F:para-aminobenzoyl-glutamate hydrolase activity"/>
    <property type="evidence" value="ECO:0007669"/>
    <property type="project" value="TreeGrafter"/>
</dbReference>
<reference evidence="3" key="1">
    <citation type="submission" date="2020-10" db="EMBL/GenBank/DDBJ databases">
        <authorList>
            <person name="Gilroy R."/>
        </authorList>
    </citation>
    <scope>NUCLEOTIDE SEQUENCE</scope>
    <source>
        <strain evidence="3">ChiHile30-977</strain>
    </source>
</reference>
<dbReference type="Pfam" id="PF01546">
    <property type="entry name" value="Peptidase_M20"/>
    <property type="match status" value="1"/>
</dbReference>
<dbReference type="SUPFAM" id="SSF53187">
    <property type="entry name" value="Zn-dependent exopeptidases"/>
    <property type="match status" value="1"/>
</dbReference>
<dbReference type="InterPro" id="IPR002933">
    <property type="entry name" value="Peptidase_M20"/>
</dbReference>
<evidence type="ECO:0000256" key="1">
    <source>
        <dbReference type="PIRNR" id="PIRNR037226"/>
    </source>
</evidence>
<comment type="caution">
    <text evidence="3">The sequence shown here is derived from an EMBL/GenBank/DDBJ whole genome shotgun (WGS) entry which is preliminary data.</text>
</comment>
<dbReference type="EMBL" id="DVFI01000092">
    <property type="protein sequence ID" value="HIQ63202.1"/>
    <property type="molecule type" value="Genomic_DNA"/>
</dbReference>
<gene>
    <name evidence="3" type="ORF">IAA66_06390</name>
</gene>
<dbReference type="GO" id="GO:0005737">
    <property type="term" value="C:cytoplasm"/>
    <property type="evidence" value="ECO:0007669"/>
    <property type="project" value="TreeGrafter"/>
</dbReference>
<dbReference type="Proteomes" id="UP000886819">
    <property type="component" value="Unassembled WGS sequence"/>
</dbReference>
<comment type="similarity">
    <text evidence="1">Belongs to the peptidase M20A family.</text>
</comment>
<dbReference type="Gene3D" id="3.30.70.360">
    <property type="match status" value="1"/>
</dbReference>
<feature type="domain" description="Peptidase M20 dimerisation" evidence="2">
    <location>
        <begin position="186"/>
        <end position="271"/>
    </location>
</feature>
<dbReference type="PANTHER" id="PTHR30575">
    <property type="entry name" value="PEPTIDASE M20"/>
    <property type="match status" value="1"/>
</dbReference>
<dbReference type="InterPro" id="IPR017439">
    <property type="entry name" value="Amidohydrolase"/>
</dbReference>
<evidence type="ECO:0000259" key="2">
    <source>
        <dbReference type="Pfam" id="PF07687"/>
    </source>
</evidence>
<dbReference type="GO" id="GO:0016805">
    <property type="term" value="F:dipeptidase activity"/>
    <property type="evidence" value="ECO:0007669"/>
    <property type="project" value="InterPro"/>
</dbReference>
<dbReference type="InterPro" id="IPR036264">
    <property type="entry name" value="Bact_exopeptidase_dim_dom"/>
</dbReference>